<evidence type="ECO:0000313" key="4">
    <source>
        <dbReference type="Proteomes" id="UP000298652"/>
    </source>
</evidence>
<dbReference type="Gramene" id="TKW15304">
    <property type="protein sequence ID" value="TKW15304"/>
    <property type="gene ID" value="SEVIR_5G228900v2"/>
</dbReference>
<sequence length="194" mass="21069">MAANSAETERALEQCERDLDLAIERLVNLRLDPEHDAGEGAAPDIIDDDVRHAPAPAPAPAAAKARSAAPVPSGGSGHAAWIERLINEMLSAADVDDARARAATFLNDFDASVAVGRDVVALQENRVLKKAVLLQHRLDNKKETANRELQRQLAGCQERVRSLETDNYALSMFLRRAQPQGGASMTGRFHPEVF</sequence>
<evidence type="ECO:0000256" key="1">
    <source>
        <dbReference type="SAM" id="Coils"/>
    </source>
</evidence>
<feature type="compositionally biased region" description="Low complexity" evidence="2">
    <location>
        <begin position="60"/>
        <end position="72"/>
    </location>
</feature>
<dbReference type="PANTHER" id="PTHR31245">
    <property type="entry name" value="UBIQUITIN SYSTEM COMPONENT CUE PROTEIN"/>
    <property type="match status" value="1"/>
</dbReference>
<protein>
    <submittedName>
        <fullName evidence="3">Uncharacterized protein</fullName>
    </submittedName>
</protein>
<dbReference type="Proteomes" id="UP000298652">
    <property type="component" value="Chromosome 5"/>
</dbReference>
<dbReference type="AlphaFoldDB" id="A0A4U6UKG9"/>
<evidence type="ECO:0000256" key="2">
    <source>
        <dbReference type="SAM" id="MobiDB-lite"/>
    </source>
</evidence>
<gene>
    <name evidence="3" type="ORF">SEVIR_5G228900v2</name>
</gene>
<dbReference type="EMBL" id="CM016556">
    <property type="protein sequence ID" value="TKW15304.1"/>
    <property type="molecule type" value="Genomic_DNA"/>
</dbReference>
<evidence type="ECO:0000313" key="3">
    <source>
        <dbReference type="EMBL" id="TKW15304.1"/>
    </source>
</evidence>
<name>A0A4U6UKG9_SETVI</name>
<feature type="region of interest" description="Disordered" evidence="2">
    <location>
        <begin position="34"/>
        <end position="73"/>
    </location>
</feature>
<dbReference type="PANTHER" id="PTHR31245:SF28">
    <property type="entry name" value="OS01G0610000 PROTEIN"/>
    <property type="match status" value="1"/>
</dbReference>
<reference evidence="3" key="1">
    <citation type="submission" date="2019-03" db="EMBL/GenBank/DDBJ databases">
        <title>WGS assembly of Setaria viridis.</title>
        <authorList>
            <person name="Huang P."/>
            <person name="Jenkins J."/>
            <person name="Grimwood J."/>
            <person name="Barry K."/>
            <person name="Healey A."/>
            <person name="Mamidi S."/>
            <person name="Sreedasyam A."/>
            <person name="Shu S."/>
            <person name="Feldman M."/>
            <person name="Wu J."/>
            <person name="Yu Y."/>
            <person name="Chen C."/>
            <person name="Johnson J."/>
            <person name="Rokhsar D."/>
            <person name="Baxter I."/>
            <person name="Schmutz J."/>
            <person name="Brutnell T."/>
            <person name="Kellogg E."/>
        </authorList>
    </citation>
    <scope>NUCLEOTIDE SEQUENCE [LARGE SCALE GENOMIC DNA]</scope>
</reference>
<keyword evidence="1" id="KW-0175">Coiled coil</keyword>
<organism evidence="3 4">
    <name type="scientific">Setaria viridis</name>
    <name type="common">Green bristlegrass</name>
    <name type="synonym">Setaria italica subsp. viridis</name>
    <dbReference type="NCBI Taxonomy" id="4556"/>
    <lineage>
        <taxon>Eukaryota</taxon>
        <taxon>Viridiplantae</taxon>
        <taxon>Streptophyta</taxon>
        <taxon>Embryophyta</taxon>
        <taxon>Tracheophyta</taxon>
        <taxon>Spermatophyta</taxon>
        <taxon>Magnoliopsida</taxon>
        <taxon>Liliopsida</taxon>
        <taxon>Poales</taxon>
        <taxon>Poaceae</taxon>
        <taxon>PACMAD clade</taxon>
        <taxon>Panicoideae</taxon>
        <taxon>Panicodae</taxon>
        <taxon>Paniceae</taxon>
        <taxon>Cenchrinae</taxon>
        <taxon>Setaria</taxon>
    </lineage>
</organism>
<keyword evidence="4" id="KW-1185">Reference proteome</keyword>
<proteinExistence type="predicted"/>
<feature type="coiled-coil region" evidence="1">
    <location>
        <begin position="5"/>
        <end position="32"/>
    </location>
</feature>
<accession>A0A4U6UKG9</accession>
<dbReference type="OMA" id="TMMRELW"/>